<accession>A0A438GL38</accession>
<evidence type="ECO:0000313" key="3">
    <source>
        <dbReference type="Proteomes" id="UP000288805"/>
    </source>
</evidence>
<organism evidence="2 3">
    <name type="scientific">Vitis vinifera</name>
    <name type="common">Grape</name>
    <dbReference type="NCBI Taxonomy" id="29760"/>
    <lineage>
        <taxon>Eukaryota</taxon>
        <taxon>Viridiplantae</taxon>
        <taxon>Streptophyta</taxon>
        <taxon>Embryophyta</taxon>
        <taxon>Tracheophyta</taxon>
        <taxon>Spermatophyta</taxon>
        <taxon>Magnoliopsida</taxon>
        <taxon>eudicotyledons</taxon>
        <taxon>Gunneridae</taxon>
        <taxon>Pentapetalae</taxon>
        <taxon>rosids</taxon>
        <taxon>Vitales</taxon>
        <taxon>Vitaceae</taxon>
        <taxon>Viteae</taxon>
        <taxon>Vitis</taxon>
    </lineage>
</organism>
<reference evidence="2 3" key="1">
    <citation type="journal article" date="2018" name="PLoS Genet.">
        <title>Population sequencing reveals clonal diversity and ancestral inbreeding in the grapevine cultivar Chardonnay.</title>
        <authorList>
            <person name="Roach M.J."/>
            <person name="Johnson D.L."/>
            <person name="Bohlmann J."/>
            <person name="van Vuuren H.J."/>
            <person name="Jones S.J."/>
            <person name="Pretorius I.S."/>
            <person name="Schmidt S.A."/>
            <person name="Borneman A.R."/>
        </authorList>
    </citation>
    <scope>NUCLEOTIDE SEQUENCE [LARGE SCALE GENOMIC DNA]</scope>
    <source>
        <strain evidence="3">cv. Chardonnay</strain>
        <tissue evidence="2">Leaf</tissue>
    </source>
</reference>
<dbReference type="PANTHER" id="PTHR34115:SF5">
    <property type="entry name" value="PROTEIN, PUTATIVE-RELATED"/>
    <property type="match status" value="1"/>
</dbReference>
<name>A0A438GL38_VITVI</name>
<dbReference type="AlphaFoldDB" id="A0A438GL38"/>
<dbReference type="PANTHER" id="PTHR34115">
    <property type="entry name" value="PROTEIN, PUTATIVE-RELATED"/>
    <property type="match status" value="1"/>
</dbReference>
<feature type="transmembrane region" description="Helical" evidence="1">
    <location>
        <begin position="119"/>
        <end position="137"/>
    </location>
</feature>
<comment type="caution">
    <text evidence="2">The sequence shown here is derived from an EMBL/GenBank/DDBJ whole genome shotgun (WGS) entry which is preliminary data.</text>
</comment>
<feature type="transmembrane region" description="Helical" evidence="1">
    <location>
        <begin position="12"/>
        <end position="33"/>
    </location>
</feature>
<dbReference type="Proteomes" id="UP000288805">
    <property type="component" value="Unassembled WGS sequence"/>
</dbReference>
<dbReference type="EMBL" id="QGNW01000404">
    <property type="protein sequence ID" value="RVW72901.1"/>
    <property type="molecule type" value="Genomic_DNA"/>
</dbReference>
<protein>
    <submittedName>
        <fullName evidence="2">Uncharacterized protein</fullName>
    </submittedName>
</protein>
<feature type="transmembrane region" description="Helical" evidence="1">
    <location>
        <begin position="91"/>
        <end position="113"/>
    </location>
</feature>
<feature type="transmembrane region" description="Helical" evidence="1">
    <location>
        <begin position="62"/>
        <end position="84"/>
    </location>
</feature>
<evidence type="ECO:0000313" key="2">
    <source>
        <dbReference type="EMBL" id="RVW72901.1"/>
    </source>
</evidence>
<gene>
    <name evidence="2" type="ORF">CK203_056381</name>
</gene>
<sequence length="221" mass="25217">MEVDDWRKRSGISYQWITVAQPCVFTTLLSTFWESTSSKSKISWPLPFQKEVEYSVFHVHPITTMVTVSSLLAFVLAFGVEFTFQYSCGAALLRTIMVFSGSLSLASLVSLLFPDAIGPILYLVYALLSLGNLLRLVPRQWNWIHQKIMDKLETVFTGRRNPPLLPLNKYMELMLRDRPIARLHFHIFLKPKSSYGPMAAAVPVPCHLRLYCISGSKERLC</sequence>
<keyword evidence="1" id="KW-0472">Membrane</keyword>
<proteinExistence type="predicted"/>
<dbReference type="InterPro" id="IPR053258">
    <property type="entry name" value="Ca-permeable_cation_channel"/>
</dbReference>
<keyword evidence="1" id="KW-1133">Transmembrane helix</keyword>
<evidence type="ECO:0000256" key="1">
    <source>
        <dbReference type="SAM" id="Phobius"/>
    </source>
</evidence>
<keyword evidence="1" id="KW-0812">Transmembrane</keyword>